<evidence type="ECO:0000256" key="3">
    <source>
        <dbReference type="ARBA" id="ARBA00022475"/>
    </source>
</evidence>
<dbReference type="InterPro" id="IPR000515">
    <property type="entry name" value="MetI-like"/>
</dbReference>
<feature type="transmembrane region" description="Helical" evidence="7">
    <location>
        <begin position="100"/>
        <end position="122"/>
    </location>
</feature>
<evidence type="ECO:0000256" key="6">
    <source>
        <dbReference type="ARBA" id="ARBA00023136"/>
    </source>
</evidence>
<dbReference type="SUPFAM" id="SSF161098">
    <property type="entry name" value="MetI-like"/>
    <property type="match status" value="1"/>
</dbReference>
<dbReference type="PANTHER" id="PTHR43163">
    <property type="entry name" value="DIPEPTIDE TRANSPORT SYSTEM PERMEASE PROTEIN DPPB-RELATED"/>
    <property type="match status" value="1"/>
</dbReference>
<keyword evidence="5 7" id="KW-1133">Transmembrane helix</keyword>
<dbReference type="Pfam" id="PF00528">
    <property type="entry name" value="BPD_transp_1"/>
    <property type="match status" value="1"/>
</dbReference>
<feature type="domain" description="ABC transmembrane type-1" evidence="8">
    <location>
        <begin position="94"/>
        <end position="295"/>
    </location>
</feature>
<evidence type="ECO:0000313" key="10">
    <source>
        <dbReference type="Proteomes" id="UP001178288"/>
    </source>
</evidence>
<comment type="subcellular location">
    <subcellularLocation>
        <location evidence="1 7">Cell membrane</location>
        <topology evidence="1 7">Multi-pass membrane protein</topology>
    </subcellularLocation>
</comment>
<evidence type="ECO:0000256" key="4">
    <source>
        <dbReference type="ARBA" id="ARBA00022692"/>
    </source>
</evidence>
<proteinExistence type="inferred from homology"/>
<dbReference type="CDD" id="cd06261">
    <property type="entry name" value="TM_PBP2"/>
    <property type="match status" value="1"/>
</dbReference>
<sequence>MKAYFFKRLIAMFITLWLIITGTFFLMHSVPGSPFNEERTTNEAIQKNLEAYYQLDKPLIVQYGNYLKALVKFDLGPSIKKSSQTVNDMLGRGFPVSFELGMYTLIVALISGLILGVVAALRHNGIIDYLAMSIAVLGISIPNFVMATVLIQQLAVNLPIFPVATWSSPQHMVLPILALATGPMAIIARLTRTSMLEVLTQDYIKTAKAKGLSPVKIVFKHALRNALLPVVTVLGSLAASILTGTFVIEKIFAIPGMGKYFVDSINNRDYPVIMGTTVFYSAILIFMLLLVDIAYGVLDPRIKLHKKEAK</sequence>
<keyword evidence="2 7" id="KW-0813">Transport</keyword>
<organism evidence="9 10">
    <name type="scientific">Neobacillus novalis</name>
    <dbReference type="NCBI Taxonomy" id="220687"/>
    <lineage>
        <taxon>Bacteria</taxon>
        <taxon>Bacillati</taxon>
        <taxon>Bacillota</taxon>
        <taxon>Bacilli</taxon>
        <taxon>Bacillales</taxon>
        <taxon>Bacillaceae</taxon>
        <taxon>Neobacillus</taxon>
    </lineage>
</organism>
<name>A0AA95SD09_9BACI</name>
<feature type="transmembrane region" description="Helical" evidence="7">
    <location>
        <begin position="278"/>
        <end position="298"/>
    </location>
</feature>
<dbReference type="GO" id="GO:0055085">
    <property type="term" value="P:transmembrane transport"/>
    <property type="evidence" value="ECO:0007669"/>
    <property type="project" value="InterPro"/>
</dbReference>
<dbReference type="EMBL" id="CP126114">
    <property type="protein sequence ID" value="WHY88289.1"/>
    <property type="molecule type" value="Genomic_DNA"/>
</dbReference>
<feature type="transmembrane region" description="Helical" evidence="7">
    <location>
        <begin position="129"/>
        <end position="152"/>
    </location>
</feature>
<dbReference type="RefSeq" id="WP_066085863.1">
    <property type="nucleotide sequence ID" value="NZ_CP126114.1"/>
</dbReference>
<gene>
    <name evidence="9" type="ORF">QNH39_10820</name>
</gene>
<evidence type="ECO:0000256" key="5">
    <source>
        <dbReference type="ARBA" id="ARBA00022989"/>
    </source>
</evidence>
<keyword evidence="4 7" id="KW-0812">Transmembrane</keyword>
<keyword evidence="6 7" id="KW-0472">Membrane</keyword>
<feature type="transmembrane region" description="Helical" evidence="7">
    <location>
        <begin position="9"/>
        <end position="27"/>
    </location>
</feature>
<accession>A0AA95SD09</accession>
<evidence type="ECO:0000256" key="2">
    <source>
        <dbReference type="ARBA" id="ARBA00022448"/>
    </source>
</evidence>
<keyword evidence="10" id="KW-1185">Reference proteome</keyword>
<reference evidence="9" key="1">
    <citation type="submission" date="2023-05" db="EMBL/GenBank/DDBJ databases">
        <title>Comparative genomics of Bacillaceae isolates and their secondary metabolite potential.</title>
        <authorList>
            <person name="Song L."/>
            <person name="Nielsen L.J."/>
            <person name="Mohite O."/>
            <person name="Xu X."/>
            <person name="Weber T."/>
            <person name="Kovacs A.T."/>
        </authorList>
    </citation>
    <scope>NUCLEOTIDE SEQUENCE</scope>
    <source>
        <strain evidence="9">XLM17</strain>
    </source>
</reference>
<dbReference type="PANTHER" id="PTHR43163:SF6">
    <property type="entry name" value="DIPEPTIDE TRANSPORT SYSTEM PERMEASE PROTEIN DPPB-RELATED"/>
    <property type="match status" value="1"/>
</dbReference>
<protein>
    <submittedName>
        <fullName evidence="9">ABC transporter permease</fullName>
    </submittedName>
</protein>
<evidence type="ECO:0000256" key="7">
    <source>
        <dbReference type="RuleBase" id="RU363032"/>
    </source>
</evidence>
<dbReference type="Gene3D" id="1.10.3720.10">
    <property type="entry name" value="MetI-like"/>
    <property type="match status" value="1"/>
</dbReference>
<dbReference type="KEGG" id="nnv:QNH39_10820"/>
<evidence type="ECO:0000259" key="8">
    <source>
        <dbReference type="PROSITE" id="PS50928"/>
    </source>
</evidence>
<feature type="transmembrane region" description="Helical" evidence="7">
    <location>
        <begin position="172"/>
        <end position="191"/>
    </location>
</feature>
<evidence type="ECO:0000313" key="9">
    <source>
        <dbReference type="EMBL" id="WHY88289.1"/>
    </source>
</evidence>
<dbReference type="PROSITE" id="PS50928">
    <property type="entry name" value="ABC_TM1"/>
    <property type="match status" value="1"/>
</dbReference>
<evidence type="ECO:0000256" key="1">
    <source>
        <dbReference type="ARBA" id="ARBA00004651"/>
    </source>
</evidence>
<dbReference type="GO" id="GO:0005886">
    <property type="term" value="C:plasma membrane"/>
    <property type="evidence" value="ECO:0007669"/>
    <property type="project" value="UniProtKB-SubCell"/>
</dbReference>
<dbReference type="AlphaFoldDB" id="A0AA95SD09"/>
<keyword evidence="3" id="KW-1003">Cell membrane</keyword>
<dbReference type="Proteomes" id="UP001178288">
    <property type="component" value="Chromosome"/>
</dbReference>
<comment type="similarity">
    <text evidence="7">Belongs to the binding-protein-dependent transport system permease family.</text>
</comment>
<dbReference type="InterPro" id="IPR035906">
    <property type="entry name" value="MetI-like_sf"/>
</dbReference>
<feature type="transmembrane region" description="Helical" evidence="7">
    <location>
        <begin position="226"/>
        <end position="248"/>
    </location>
</feature>